<dbReference type="InterPro" id="IPR035906">
    <property type="entry name" value="MetI-like_sf"/>
</dbReference>
<evidence type="ECO:0000256" key="4">
    <source>
        <dbReference type="ARBA" id="ARBA00022692"/>
    </source>
</evidence>
<feature type="transmembrane region" description="Helical" evidence="9">
    <location>
        <begin position="283"/>
        <end position="305"/>
    </location>
</feature>
<dbReference type="SUPFAM" id="SSF161098">
    <property type="entry name" value="MetI-like"/>
    <property type="match status" value="1"/>
</dbReference>
<organism evidence="11 12">
    <name type="scientific">Pararhizobium capsulatum DSM 1112</name>
    <dbReference type="NCBI Taxonomy" id="1121113"/>
    <lineage>
        <taxon>Bacteria</taxon>
        <taxon>Pseudomonadati</taxon>
        <taxon>Pseudomonadota</taxon>
        <taxon>Alphaproteobacteria</taxon>
        <taxon>Hyphomicrobiales</taxon>
        <taxon>Rhizobiaceae</taxon>
        <taxon>Rhizobium/Agrobacterium group</taxon>
        <taxon>Pararhizobium</taxon>
    </lineage>
</organism>
<evidence type="ECO:0000256" key="8">
    <source>
        <dbReference type="ARBA" id="ARBA00023136"/>
    </source>
</evidence>
<keyword evidence="6" id="KW-0653">Protein transport</keyword>
<dbReference type="PANTHER" id="PTHR43386:SF1">
    <property type="entry name" value="D,D-DIPEPTIDE TRANSPORT SYSTEM PERMEASE PROTEIN DDPC-RELATED"/>
    <property type="match status" value="1"/>
</dbReference>
<evidence type="ECO:0000256" key="5">
    <source>
        <dbReference type="ARBA" id="ARBA00022856"/>
    </source>
</evidence>
<dbReference type="PANTHER" id="PTHR43386">
    <property type="entry name" value="OLIGOPEPTIDE TRANSPORT SYSTEM PERMEASE PROTEIN APPC"/>
    <property type="match status" value="1"/>
</dbReference>
<keyword evidence="12" id="KW-1185">Reference proteome</keyword>
<sequence length="338" mass="35896">MSDMVPEPAVYRQVEPNVEARGGPIPAAGPTLGTTREFLNFLGSRKSFAAGYIIVILTALNGLIAPLMPLHSPVDADATVYLLAPSWTHPMGTDAAGLDIFSRVLHAPRIDLFIALVSTLWAAAVGGSLGAVTGLWHRKRRIKGMAALLILRITDVLQAFPVFALALVLVAVLGQGVSSIVVAIGVVNIPIYLRLMRGEVLNIRNKGYVEAAHIAGAGDFYLLSRHIAPNAVAPLLAQMTINTGVAVLLAAGLSFLGAGVRAPTPEWGSMIAMGFQNIVTGQWWPSIFPGLALALTVFGLGRIGASIQAWSNPRERLRPSRRRWKAFLATHAPAEGTS</sequence>
<feature type="transmembrane region" description="Helical" evidence="9">
    <location>
        <begin position="48"/>
        <end position="68"/>
    </location>
</feature>
<evidence type="ECO:0000259" key="10">
    <source>
        <dbReference type="PROSITE" id="PS50928"/>
    </source>
</evidence>
<comment type="caution">
    <text evidence="11">The sequence shown here is derived from an EMBL/GenBank/DDBJ whole genome shotgun (WGS) entry which is preliminary data.</text>
</comment>
<protein>
    <submittedName>
        <fullName evidence="11">Peptide/nickel transport system permease protein</fullName>
    </submittedName>
</protein>
<feature type="domain" description="ABC transmembrane type-1" evidence="10">
    <location>
        <begin position="108"/>
        <end position="304"/>
    </location>
</feature>
<keyword evidence="4 9" id="KW-0812">Transmembrane</keyword>
<evidence type="ECO:0000256" key="9">
    <source>
        <dbReference type="RuleBase" id="RU363032"/>
    </source>
</evidence>
<accession>A0ABU0BYA7</accession>
<dbReference type="Proteomes" id="UP001230207">
    <property type="component" value="Unassembled WGS sequence"/>
</dbReference>
<keyword evidence="5" id="KW-0571">Peptide transport</keyword>
<dbReference type="InterPro" id="IPR000515">
    <property type="entry name" value="MetI-like"/>
</dbReference>
<evidence type="ECO:0000313" key="12">
    <source>
        <dbReference type="Proteomes" id="UP001230207"/>
    </source>
</evidence>
<comment type="similarity">
    <text evidence="9">Belongs to the binding-protein-dependent transport system permease family.</text>
</comment>
<feature type="transmembrane region" description="Helical" evidence="9">
    <location>
        <begin position="112"/>
        <end position="136"/>
    </location>
</feature>
<evidence type="ECO:0000256" key="2">
    <source>
        <dbReference type="ARBA" id="ARBA00022448"/>
    </source>
</evidence>
<dbReference type="PROSITE" id="PS50928">
    <property type="entry name" value="ABC_TM1"/>
    <property type="match status" value="1"/>
</dbReference>
<dbReference type="Gene3D" id="1.10.3720.10">
    <property type="entry name" value="MetI-like"/>
    <property type="match status" value="1"/>
</dbReference>
<keyword evidence="3" id="KW-1003">Cell membrane</keyword>
<dbReference type="CDD" id="cd06261">
    <property type="entry name" value="TM_PBP2"/>
    <property type="match status" value="1"/>
</dbReference>
<evidence type="ECO:0000256" key="3">
    <source>
        <dbReference type="ARBA" id="ARBA00022475"/>
    </source>
</evidence>
<feature type="transmembrane region" description="Helical" evidence="9">
    <location>
        <begin position="245"/>
        <end position="263"/>
    </location>
</feature>
<keyword evidence="2 9" id="KW-0813">Transport</keyword>
<evidence type="ECO:0000256" key="6">
    <source>
        <dbReference type="ARBA" id="ARBA00022927"/>
    </source>
</evidence>
<keyword evidence="8 9" id="KW-0472">Membrane</keyword>
<evidence type="ECO:0000256" key="7">
    <source>
        <dbReference type="ARBA" id="ARBA00022989"/>
    </source>
</evidence>
<feature type="transmembrane region" description="Helical" evidence="9">
    <location>
        <begin position="177"/>
        <end position="195"/>
    </location>
</feature>
<feature type="transmembrane region" description="Helical" evidence="9">
    <location>
        <begin position="148"/>
        <end position="171"/>
    </location>
</feature>
<proteinExistence type="inferred from homology"/>
<dbReference type="Pfam" id="PF00528">
    <property type="entry name" value="BPD_transp_1"/>
    <property type="match status" value="1"/>
</dbReference>
<dbReference type="InterPro" id="IPR050366">
    <property type="entry name" value="BP-dependent_transpt_permease"/>
</dbReference>
<gene>
    <name evidence="11" type="ORF">QO002_005453</name>
</gene>
<reference evidence="11 12" key="1">
    <citation type="submission" date="2023-07" db="EMBL/GenBank/DDBJ databases">
        <title>Genomic Encyclopedia of Type Strains, Phase IV (KMG-IV): sequencing the most valuable type-strain genomes for metagenomic binning, comparative biology and taxonomic classification.</title>
        <authorList>
            <person name="Goeker M."/>
        </authorList>
    </citation>
    <scope>NUCLEOTIDE SEQUENCE [LARGE SCALE GENOMIC DNA]</scope>
    <source>
        <strain evidence="11 12">DSM 1112</strain>
    </source>
</reference>
<evidence type="ECO:0000256" key="1">
    <source>
        <dbReference type="ARBA" id="ARBA00004651"/>
    </source>
</evidence>
<name>A0ABU0BYA7_9HYPH</name>
<dbReference type="EMBL" id="JAUSVF010000003">
    <property type="protein sequence ID" value="MDQ0323247.1"/>
    <property type="molecule type" value="Genomic_DNA"/>
</dbReference>
<evidence type="ECO:0000313" key="11">
    <source>
        <dbReference type="EMBL" id="MDQ0323247.1"/>
    </source>
</evidence>
<keyword evidence="7 9" id="KW-1133">Transmembrane helix</keyword>
<comment type="subcellular location">
    <subcellularLocation>
        <location evidence="1 9">Cell membrane</location>
        <topology evidence="1 9">Multi-pass membrane protein</topology>
    </subcellularLocation>
</comment>